<name>A0ABP0UJA9_9BRYO</name>
<organism evidence="1 2">
    <name type="scientific">Sphagnum troendelagicum</name>
    <dbReference type="NCBI Taxonomy" id="128251"/>
    <lineage>
        <taxon>Eukaryota</taxon>
        <taxon>Viridiplantae</taxon>
        <taxon>Streptophyta</taxon>
        <taxon>Embryophyta</taxon>
        <taxon>Bryophyta</taxon>
        <taxon>Sphagnophytina</taxon>
        <taxon>Sphagnopsida</taxon>
        <taxon>Sphagnales</taxon>
        <taxon>Sphagnaceae</taxon>
        <taxon>Sphagnum</taxon>
    </lineage>
</organism>
<accession>A0ABP0UJA9</accession>
<protein>
    <submittedName>
        <fullName evidence="1">Uncharacterized protein</fullName>
    </submittedName>
</protein>
<evidence type="ECO:0000313" key="2">
    <source>
        <dbReference type="Proteomes" id="UP001497512"/>
    </source>
</evidence>
<keyword evidence="2" id="KW-1185">Reference proteome</keyword>
<dbReference type="EMBL" id="OZ019896">
    <property type="protein sequence ID" value="CAK9222809.1"/>
    <property type="molecule type" value="Genomic_DNA"/>
</dbReference>
<gene>
    <name evidence="1" type="ORF">CSSPTR1EN2_LOCUS16428</name>
</gene>
<proteinExistence type="predicted"/>
<dbReference type="Proteomes" id="UP001497512">
    <property type="component" value="Chromosome 4"/>
</dbReference>
<evidence type="ECO:0000313" key="1">
    <source>
        <dbReference type="EMBL" id="CAK9222809.1"/>
    </source>
</evidence>
<sequence>MVEKVLGTDMTPENNPKYAVATGVVEYPSSRGPASKQKRWVSKGIGNLSSISDSQPGPGTWKLCWDHRSSTNRTETEWVSTFPIPNLI</sequence>
<reference evidence="1" key="1">
    <citation type="submission" date="2024-02" db="EMBL/GenBank/DDBJ databases">
        <authorList>
            <consortium name="ELIXIR-Norway"/>
            <consortium name="Elixir Norway"/>
        </authorList>
    </citation>
    <scope>NUCLEOTIDE SEQUENCE</scope>
</reference>